<dbReference type="InterPro" id="IPR001881">
    <property type="entry name" value="EGF-like_Ca-bd_dom"/>
</dbReference>
<dbReference type="PROSITE" id="PS51120">
    <property type="entry name" value="LDLRB"/>
    <property type="match status" value="3"/>
</dbReference>
<evidence type="ECO:0000256" key="3">
    <source>
        <dbReference type="ARBA" id="ARBA00022530"/>
    </source>
</evidence>
<evidence type="ECO:0000259" key="16">
    <source>
        <dbReference type="PROSITE" id="PS50993"/>
    </source>
</evidence>
<evidence type="ECO:0000256" key="6">
    <source>
        <dbReference type="ARBA" id="ARBA00022737"/>
    </source>
</evidence>
<feature type="domain" description="EGF-like" evidence="15">
    <location>
        <begin position="582"/>
        <end position="622"/>
    </location>
</feature>
<comment type="subcellular location">
    <subcellularLocation>
        <location evidence="1">Secreted</location>
        <location evidence="1">Extracellular space</location>
        <location evidence="1">Extracellular matrix</location>
        <location evidence="1">Basement membrane</location>
    </subcellularLocation>
</comment>
<dbReference type="PROSITE" id="PS01187">
    <property type="entry name" value="EGF_CA"/>
    <property type="match status" value="2"/>
</dbReference>
<evidence type="ECO:0000313" key="19">
    <source>
        <dbReference type="EMBL" id="JAG15902.1"/>
    </source>
</evidence>
<dbReference type="PANTHER" id="PTHR46513">
    <property type="entry name" value="VITELLOGENIN RECEPTOR-LIKE PROTEIN-RELATED-RELATED"/>
    <property type="match status" value="1"/>
</dbReference>
<feature type="domain" description="EGF-like" evidence="15">
    <location>
        <begin position="674"/>
        <end position="714"/>
    </location>
</feature>
<dbReference type="InterPro" id="IPR009017">
    <property type="entry name" value="GFP"/>
</dbReference>
<dbReference type="InterPro" id="IPR006605">
    <property type="entry name" value="G2_nidogen/fibulin_G2F"/>
</dbReference>
<feature type="domain" description="EGF-like" evidence="15">
    <location>
        <begin position="715"/>
        <end position="752"/>
    </location>
</feature>
<evidence type="ECO:0000256" key="13">
    <source>
        <dbReference type="PROSITE-ProRule" id="PRU00461"/>
    </source>
</evidence>
<dbReference type="Gene3D" id="2.90.20.10">
    <property type="entry name" value="Plasmodium vivax P25 domain"/>
    <property type="match status" value="1"/>
</dbReference>
<feature type="domain" description="EGF-like" evidence="15">
    <location>
        <begin position="901"/>
        <end position="943"/>
    </location>
</feature>
<evidence type="ECO:0000256" key="1">
    <source>
        <dbReference type="ARBA" id="ARBA00004302"/>
    </source>
</evidence>
<dbReference type="GO" id="GO:0005509">
    <property type="term" value="F:calcium ion binding"/>
    <property type="evidence" value="ECO:0007669"/>
    <property type="project" value="InterPro"/>
</dbReference>
<keyword evidence="11" id="KW-0325">Glycoprotein</keyword>
<evidence type="ECO:0000259" key="15">
    <source>
        <dbReference type="PROSITE" id="PS50026"/>
    </source>
</evidence>
<gene>
    <name evidence="19" type="primary">Nid1_2</name>
    <name evidence="18" type="synonym">Nid1_0</name>
    <name evidence="18" type="ORF">CM83_90034</name>
    <name evidence="19" type="ORF">CM83_90045</name>
</gene>
<keyword evidence="10 12" id="KW-1015">Disulfide bond</keyword>
<protein>
    <submittedName>
        <fullName evidence="19">Nidogen-1</fullName>
    </submittedName>
</protein>
<dbReference type="GO" id="GO:0060070">
    <property type="term" value="P:canonical Wnt signaling pathway"/>
    <property type="evidence" value="ECO:0007669"/>
    <property type="project" value="TreeGrafter"/>
</dbReference>
<dbReference type="SMART" id="SM00179">
    <property type="entry name" value="EGF_CA"/>
    <property type="match status" value="5"/>
</dbReference>
<dbReference type="Pfam" id="PF06119">
    <property type="entry name" value="NIDO"/>
    <property type="match status" value="1"/>
</dbReference>
<dbReference type="InterPro" id="IPR000742">
    <property type="entry name" value="EGF"/>
</dbReference>
<dbReference type="FunFam" id="2.10.25.10:FF:000038">
    <property type="entry name" value="Fibrillin 2"/>
    <property type="match status" value="2"/>
</dbReference>
<accession>A0A0A9X592</accession>
<keyword evidence="3" id="KW-0272">Extracellular matrix</keyword>
<dbReference type="InterPro" id="IPR000152">
    <property type="entry name" value="EGF-type_Asp/Asn_hydroxyl_site"/>
</dbReference>
<dbReference type="EMBL" id="GBHO01027702">
    <property type="protein sequence ID" value="JAG15902.1"/>
    <property type="molecule type" value="Transcribed_RNA"/>
</dbReference>
<keyword evidence="7" id="KW-0106">Calcium</keyword>
<evidence type="ECO:0000256" key="4">
    <source>
        <dbReference type="ARBA" id="ARBA00022536"/>
    </source>
</evidence>
<dbReference type="PROSITE" id="PS51220">
    <property type="entry name" value="NIDO"/>
    <property type="match status" value="1"/>
</dbReference>
<dbReference type="Pfam" id="PF07474">
    <property type="entry name" value="G2F"/>
    <property type="match status" value="1"/>
</dbReference>
<feature type="domain" description="EGF-like" evidence="15">
    <location>
        <begin position="945"/>
        <end position="987"/>
    </location>
</feature>
<dbReference type="CDD" id="cd00054">
    <property type="entry name" value="EGF_CA"/>
    <property type="match status" value="2"/>
</dbReference>
<reference evidence="19" key="2">
    <citation type="submission" date="2014-07" db="EMBL/GenBank/DDBJ databases">
        <authorList>
            <person name="Hull J."/>
        </authorList>
    </citation>
    <scope>NUCLEOTIDE SEQUENCE</scope>
</reference>
<dbReference type="EMBL" id="GBHO01027704">
    <property type="protein sequence ID" value="JAG15900.1"/>
    <property type="molecule type" value="Transcribed_RNA"/>
</dbReference>
<dbReference type="GO" id="GO:0005604">
    <property type="term" value="C:basement membrane"/>
    <property type="evidence" value="ECO:0007669"/>
    <property type="project" value="UniProtKB-SubCell"/>
</dbReference>
<dbReference type="InterPro" id="IPR011042">
    <property type="entry name" value="6-blade_b-propeller_TolB-like"/>
</dbReference>
<feature type="domain" description="EGF-like" evidence="15">
    <location>
        <begin position="1073"/>
        <end position="1114"/>
    </location>
</feature>
<dbReference type="InterPro" id="IPR049883">
    <property type="entry name" value="NOTCH1_EGF-like"/>
</dbReference>
<sequence>GAMTPRWHVLKFWASVLVLQIVFGPEVRGVGHDDLYQFGDQVGDMELPKGDNFYANVTFATPINLFGETYNTVYVSTNGLVTFLTPLESFINVQFPLNIPAIAPLYANADTSRKGSVYYRESDSQEDLLKSLTTLRRLFPNLSHDYQPVGVFIITWNEIGMFGDVTNERGNTFQLAITTDGQTTFVEFLYPDGGIEWIQAPNTDDSLPSVRAQAGIVSPSGKLFTLKGSGSHQVIYLDKWTNSGNPGQFVYKIGNVDEDGSGIVEQPDIYEPDHGDSQAKSCSEGYSGCHSNAECSDSPSGVCCTCRETYIGNGISCLKEDVSIRVAGRLSLNVNGIRLEDLLFEGYIVVKDGRVYAAVDGLPPSLGPAMQFLKPLESIPGWLFAVTPEDNVKNGFQLTGGVLNQTASVTYSPQHVVRIRQVYQGPDAFDQIRVDVDVSGRMPEFPLDLGLKHPEYEEIYTKTSPGEYRSTSTHKYQLNSGETKEVRVEQTIQFKENCHSELETTPQRIVSNRNYITYKEPILRIAGFHRLGGGPVFEDPCIKGKAQCVANSSCLVDGDTFKCVCNTGFQTEYYEEELGCVDINECQESTNNCHEDAICINEIGSYSCNCNSGFIGDGIKCESVKKDESGQQQIPGSVPTRMDCQDFSDPQTCTCEQGFEIQNENNDLGITCVDIDECSRLSQVCSTYADCINFEGGFECRCHEGFRGDGQDCEPAGCDTINCPAGSVCDDRSGSPQCVCPPGFIGSPPSCHPYKPYQPPQPPPPPYEPRTTPGPYSDHCTADSDCPQFARCSPDALSWVFKCVCEDGSPPSATGRCPVRNSPIRTDDPSSAERIFRTCFEEKCWCPPGFFEKDDDNICVREDGADDVPSGHYDPPSEPIDPAPEHVEPPFPTIPPMNEEDPTSCRVVNNCHPRASCIAMASVDDGYRCMCNPGYDGDGYTCTESDLSCVETDICHKNAVCMSDGEQSSKYVCICSEGYVGDGYNCFPSGQCSEDTDCGDYGVCEYNDEKESHECGCRKGYQFDADGRTCIPERQSVSCSLCDPNASCVQRGGVNVCQCNDGYRGDGISCVEYNPGCDTLHNCDENAQCLYTPEAEGYRCKCNQGFEGNGLLCQLIITCYYEPSMCDENARCVQIEDKFTCKCEENFFGNGTVCKAAADQKEEFLLLTKGGAVMRIPFTSDSPGFPINIEESQVAVGITTDCVEGKVYWSDLQRNTIRRAKYDGSEAEEFLKTSGQAEGLAMDWIQRQIYWTDSVKKTISTANLDTREVKVIIDKNLVNPRGIAVHPYRRKLYWSDWNRKGPKIEESDLDGSRRGVIVSGNNVKLPNALTIDWDRDELCWSNAGTKTIDCMYLQTGLPQTVVNNANYPFGVAVSADRYYWTDWTTLKIMSAPKGRGSPITSIDIPLGQDKPFGLAAVAPCPR</sequence>
<dbReference type="Gene3D" id="2.40.155.10">
    <property type="entry name" value="Green fluorescent protein"/>
    <property type="match status" value="1"/>
</dbReference>
<feature type="repeat" description="LDL-receptor class B" evidence="13">
    <location>
        <begin position="1205"/>
        <end position="1246"/>
    </location>
</feature>
<evidence type="ECO:0000256" key="12">
    <source>
        <dbReference type="PROSITE-ProRule" id="PRU00076"/>
    </source>
</evidence>
<dbReference type="GO" id="GO:0005886">
    <property type="term" value="C:plasma membrane"/>
    <property type="evidence" value="ECO:0007669"/>
    <property type="project" value="TreeGrafter"/>
</dbReference>
<dbReference type="PROSITE" id="PS00010">
    <property type="entry name" value="ASX_HYDROXYL"/>
    <property type="match status" value="2"/>
</dbReference>
<keyword evidence="4 12" id="KW-0245">EGF-like domain</keyword>
<feature type="non-terminal residue" evidence="19">
    <location>
        <position position="1"/>
    </location>
</feature>
<organism evidence="19">
    <name type="scientific">Lygus hesperus</name>
    <name type="common">Western plant bug</name>
    <dbReference type="NCBI Taxonomy" id="30085"/>
    <lineage>
        <taxon>Eukaryota</taxon>
        <taxon>Metazoa</taxon>
        <taxon>Ecdysozoa</taxon>
        <taxon>Arthropoda</taxon>
        <taxon>Hexapoda</taxon>
        <taxon>Insecta</taxon>
        <taxon>Pterygota</taxon>
        <taxon>Neoptera</taxon>
        <taxon>Paraneoptera</taxon>
        <taxon>Hemiptera</taxon>
        <taxon>Heteroptera</taxon>
        <taxon>Panheteroptera</taxon>
        <taxon>Cimicomorpha</taxon>
        <taxon>Miridae</taxon>
        <taxon>Mirini</taxon>
        <taxon>Lygus</taxon>
    </lineage>
</organism>
<dbReference type="SUPFAM" id="SSF63825">
    <property type="entry name" value="YWTD domain"/>
    <property type="match status" value="1"/>
</dbReference>
<feature type="chain" id="PRO_5007389710" evidence="14">
    <location>
        <begin position="30"/>
        <end position="1422"/>
    </location>
</feature>
<keyword evidence="8" id="KW-0084">Basement membrane</keyword>
<dbReference type="GO" id="GO:0017147">
    <property type="term" value="F:Wnt-protein binding"/>
    <property type="evidence" value="ECO:0007669"/>
    <property type="project" value="TreeGrafter"/>
</dbReference>
<dbReference type="PROSITE" id="PS50993">
    <property type="entry name" value="NIDOGEN_G2"/>
    <property type="match status" value="1"/>
</dbReference>
<evidence type="ECO:0000256" key="5">
    <source>
        <dbReference type="ARBA" id="ARBA00022729"/>
    </source>
</evidence>
<evidence type="ECO:0000256" key="11">
    <source>
        <dbReference type="ARBA" id="ARBA00023180"/>
    </source>
</evidence>
<dbReference type="SMART" id="SM00539">
    <property type="entry name" value="NIDO"/>
    <property type="match status" value="1"/>
</dbReference>
<dbReference type="PROSITE" id="PS50026">
    <property type="entry name" value="EGF_3"/>
    <property type="match status" value="6"/>
</dbReference>
<reference evidence="19" key="1">
    <citation type="journal article" date="2014" name="PLoS ONE">
        <title>Transcriptome-Based Identification of ABC Transporters in the Western Tarnished Plant Bug Lygus hesperus.</title>
        <authorList>
            <person name="Hull J.J."/>
            <person name="Chaney K."/>
            <person name="Geib S.M."/>
            <person name="Fabrick J.A."/>
            <person name="Brent C.S."/>
            <person name="Walsh D."/>
            <person name="Lavine L.C."/>
        </authorList>
    </citation>
    <scope>NUCLEOTIDE SEQUENCE</scope>
</reference>
<keyword evidence="9" id="KW-0130">Cell adhesion</keyword>
<evidence type="ECO:0000259" key="17">
    <source>
        <dbReference type="PROSITE" id="PS51220"/>
    </source>
</evidence>
<evidence type="ECO:0000256" key="7">
    <source>
        <dbReference type="ARBA" id="ARBA00022837"/>
    </source>
</evidence>
<keyword evidence="5 14" id="KW-0732">Signal</keyword>
<keyword evidence="6" id="KW-0677">Repeat</keyword>
<dbReference type="Pfam" id="PF07645">
    <property type="entry name" value="EGF_CA"/>
    <property type="match status" value="1"/>
</dbReference>
<dbReference type="SUPFAM" id="SSF57184">
    <property type="entry name" value="Growth factor receptor domain"/>
    <property type="match status" value="3"/>
</dbReference>
<dbReference type="InterPro" id="IPR050778">
    <property type="entry name" value="Cueball_EGF_LRP_Nidogen"/>
</dbReference>
<dbReference type="SUPFAM" id="SSF54511">
    <property type="entry name" value="GFP-like"/>
    <property type="match status" value="1"/>
</dbReference>
<feature type="repeat" description="LDL-receptor class B" evidence="13">
    <location>
        <begin position="1247"/>
        <end position="1289"/>
    </location>
</feature>
<dbReference type="InterPro" id="IPR000033">
    <property type="entry name" value="LDLR_classB_rpt"/>
</dbReference>
<dbReference type="SUPFAM" id="SSF57196">
    <property type="entry name" value="EGF/Laminin"/>
    <property type="match status" value="1"/>
</dbReference>
<feature type="domain" description="NIDO" evidence="17">
    <location>
        <begin position="104"/>
        <end position="256"/>
    </location>
</feature>
<feature type="signal peptide" evidence="14">
    <location>
        <begin position="1"/>
        <end position="29"/>
    </location>
</feature>
<dbReference type="InterPro" id="IPR024731">
    <property type="entry name" value="NELL2-like_EGF"/>
</dbReference>
<dbReference type="PROSITE" id="PS01186">
    <property type="entry name" value="EGF_2"/>
    <property type="match status" value="8"/>
</dbReference>
<dbReference type="SMART" id="SM00682">
    <property type="entry name" value="G2F"/>
    <property type="match status" value="1"/>
</dbReference>
<dbReference type="Gene3D" id="2.10.25.10">
    <property type="entry name" value="Laminin"/>
    <property type="match status" value="6"/>
</dbReference>
<dbReference type="InterPro" id="IPR009030">
    <property type="entry name" value="Growth_fac_rcpt_cys_sf"/>
</dbReference>
<dbReference type="SMART" id="SM00135">
    <property type="entry name" value="LY"/>
    <property type="match status" value="5"/>
</dbReference>
<evidence type="ECO:0000256" key="9">
    <source>
        <dbReference type="ARBA" id="ARBA00022889"/>
    </source>
</evidence>
<dbReference type="GO" id="GO:0007160">
    <property type="term" value="P:cell-matrix adhesion"/>
    <property type="evidence" value="ECO:0007669"/>
    <property type="project" value="InterPro"/>
</dbReference>
<evidence type="ECO:0000256" key="8">
    <source>
        <dbReference type="ARBA" id="ARBA00022869"/>
    </source>
</evidence>
<dbReference type="InterPro" id="IPR003886">
    <property type="entry name" value="NIDO_dom"/>
</dbReference>
<keyword evidence="2" id="KW-0964">Secreted</keyword>
<name>A0A0A9X592_LYGHE</name>
<dbReference type="InterPro" id="IPR018097">
    <property type="entry name" value="EGF_Ca-bd_CS"/>
</dbReference>
<feature type="repeat" description="LDL-receptor class B" evidence="13">
    <location>
        <begin position="1290"/>
        <end position="1335"/>
    </location>
</feature>
<comment type="caution">
    <text evidence="12">Lacks conserved residue(s) required for the propagation of feature annotation.</text>
</comment>
<dbReference type="Pfam" id="PF00058">
    <property type="entry name" value="Ldl_recept_b"/>
    <property type="match status" value="2"/>
</dbReference>
<dbReference type="Gene3D" id="2.120.10.30">
    <property type="entry name" value="TolB, C-terminal domain"/>
    <property type="match status" value="1"/>
</dbReference>
<dbReference type="SMART" id="SM00181">
    <property type="entry name" value="EGF"/>
    <property type="match status" value="12"/>
</dbReference>
<feature type="domain" description="Nidogen G2 beta-barrel" evidence="16">
    <location>
        <begin position="322"/>
        <end position="544"/>
    </location>
</feature>
<dbReference type="Pfam" id="PF12947">
    <property type="entry name" value="EGF_3"/>
    <property type="match status" value="4"/>
</dbReference>
<feature type="disulfide bond" evidence="12">
    <location>
        <begin position="1083"/>
        <end position="1100"/>
    </location>
</feature>
<dbReference type="PANTHER" id="PTHR46513:SF13">
    <property type="entry name" value="EGF-LIKE DOMAIN-CONTAINING PROTEIN"/>
    <property type="match status" value="1"/>
</dbReference>
<dbReference type="GO" id="GO:0042813">
    <property type="term" value="F:Wnt receptor activity"/>
    <property type="evidence" value="ECO:0007669"/>
    <property type="project" value="TreeGrafter"/>
</dbReference>
<proteinExistence type="predicted"/>
<dbReference type="Pfam" id="PF00008">
    <property type="entry name" value="EGF"/>
    <property type="match status" value="1"/>
</dbReference>
<evidence type="ECO:0000313" key="18">
    <source>
        <dbReference type="EMBL" id="JAG15900.1"/>
    </source>
</evidence>
<dbReference type="FunFam" id="2.120.10.30:FF:000241">
    <property type="entry name" value="Low-density lipoprotein receptor-related protein 6"/>
    <property type="match status" value="1"/>
</dbReference>
<evidence type="ECO:0000256" key="10">
    <source>
        <dbReference type="ARBA" id="ARBA00023157"/>
    </source>
</evidence>
<evidence type="ECO:0000256" key="2">
    <source>
        <dbReference type="ARBA" id="ARBA00022525"/>
    </source>
</evidence>
<evidence type="ECO:0000256" key="14">
    <source>
        <dbReference type="SAM" id="SignalP"/>
    </source>
</evidence>